<evidence type="ECO:0000313" key="1">
    <source>
        <dbReference type="EMBL" id="KAF2029151.1"/>
    </source>
</evidence>
<evidence type="ECO:0000313" key="2">
    <source>
        <dbReference type="Proteomes" id="UP000799777"/>
    </source>
</evidence>
<name>A0A9P4H9P1_9PLEO</name>
<reference evidence="1" key="1">
    <citation type="journal article" date="2020" name="Stud. Mycol.">
        <title>101 Dothideomycetes genomes: a test case for predicting lifestyles and emergence of pathogens.</title>
        <authorList>
            <person name="Haridas S."/>
            <person name="Albert R."/>
            <person name="Binder M."/>
            <person name="Bloem J."/>
            <person name="Labutti K."/>
            <person name="Salamov A."/>
            <person name="Andreopoulos B."/>
            <person name="Baker S."/>
            <person name="Barry K."/>
            <person name="Bills G."/>
            <person name="Bluhm B."/>
            <person name="Cannon C."/>
            <person name="Castanera R."/>
            <person name="Culley D."/>
            <person name="Daum C."/>
            <person name="Ezra D."/>
            <person name="Gonzalez J."/>
            <person name="Henrissat B."/>
            <person name="Kuo A."/>
            <person name="Liang C."/>
            <person name="Lipzen A."/>
            <person name="Lutzoni F."/>
            <person name="Magnuson J."/>
            <person name="Mondo S."/>
            <person name="Nolan M."/>
            <person name="Ohm R."/>
            <person name="Pangilinan J."/>
            <person name="Park H.-J."/>
            <person name="Ramirez L."/>
            <person name="Alfaro M."/>
            <person name="Sun H."/>
            <person name="Tritt A."/>
            <person name="Yoshinaga Y."/>
            <person name="Zwiers L.-H."/>
            <person name="Turgeon B."/>
            <person name="Goodwin S."/>
            <person name="Spatafora J."/>
            <person name="Crous P."/>
            <person name="Grigoriev I."/>
        </authorList>
    </citation>
    <scope>NUCLEOTIDE SEQUENCE</scope>
    <source>
        <strain evidence="1">CBS 110217</strain>
    </source>
</reference>
<sequence length="138" mass="15396">MAVLSKLSRFQRLSMIQSALLLTQNERTEHVQGFDHLEHHPMLAPPPIATLPPTDGNVFSIDHSHCYGTTLSTIRTEAGAVFGPYDSHEQPRARGPKKPETVVWFCSECGDGPILDWQTACPQCYHQRCGSCKEEYAS</sequence>
<proteinExistence type="predicted"/>
<keyword evidence="2" id="KW-1185">Reference proteome</keyword>
<dbReference type="Proteomes" id="UP000799777">
    <property type="component" value="Unassembled WGS sequence"/>
</dbReference>
<dbReference type="OrthoDB" id="3800809at2759"/>
<dbReference type="AlphaFoldDB" id="A0A9P4H9P1"/>
<accession>A0A9P4H9P1</accession>
<gene>
    <name evidence="1" type="ORF">EK21DRAFT_90046</name>
</gene>
<protein>
    <submittedName>
        <fullName evidence="1">Uncharacterized protein</fullName>
    </submittedName>
</protein>
<dbReference type="EMBL" id="ML978204">
    <property type="protein sequence ID" value="KAF2029151.1"/>
    <property type="molecule type" value="Genomic_DNA"/>
</dbReference>
<comment type="caution">
    <text evidence="1">The sequence shown here is derived from an EMBL/GenBank/DDBJ whole genome shotgun (WGS) entry which is preliminary data.</text>
</comment>
<organism evidence="1 2">
    <name type="scientific">Setomelanomma holmii</name>
    <dbReference type="NCBI Taxonomy" id="210430"/>
    <lineage>
        <taxon>Eukaryota</taxon>
        <taxon>Fungi</taxon>
        <taxon>Dikarya</taxon>
        <taxon>Ascomycota</taxon>
        <taxon>Pezizomycotina</taxon>
        <taxon>Dothideomycetes</taxon>
        <taxon>Pleosporomycetidae</taxon>
        <taxon>Pleosporales</taxon>
        <taxon>Pleosporineae</taxon>
        <taxon>Phaeosphaeriaceae</taxon>
        <taxon>Setomelanomma</taxon>
    </lineage>
</organism>